<organism evidence="2 3">
    <name type="scientific">Clostridium weizhouense</name>
    <dbReference type="NCBI Taxonomy" id="2859781"/>
    <lineage>
        <taxon>Bacteria</taxon>
        <taxon>Bacillati</taxon>
        <taxon>Bacillota</taxon>
        <taxon>Clostridia</taxon>
        <taxon>Eubacteriales</taxon>
        <taxon>Clostridiaceae</taxon>
        <taxon>Clostridium</taxon>
    </lineage>
</organism>
<gene>
    <name evidence="2" type="ORF">KYD98_17280</name>
</gene>
<reference evidence="2 3" key="1">
    <citation type="submission" date="2021-07" db="EMBL/GenBank/DDBJ databases">
        <title>Clostridium weizhouense sp. nov., an anaerobic bacterium isolated from activated sludge of Petroleum wastewater.</title>
        <authorList>
            <person name="Li Q."/>
        </authorList>
    </citation>
    <scope>NUCLEOTIDE SEQUENCE [LARGE SCALE GENOMIC DNA]</scope>
    <source>
        <strain evidence="2 3">YB-6</strain>
    </source>
</reference>
<comment type="caution">
    <text evidence="2">The sequence shown here is derived from an EMBL/GenBank/DDBJ whole genome shotgun (WGS) entry which is preliminary data.</text>
</comment>
<name>A0ABS7AT93_9CLOT</name>
<dbReference type="Pfam" id="PF17989">
    <property type="entry name" value="ALP_N"/>
    <property type="match status" value="1"/>
</dbReference>
<keyword evidence="3" id="KW-1185">Reference proteome</keyword>
<dbReference type="InterPro" id="IPR043129">
    <property type="entry name" value="ATPase_NBD"/>
</dbReference>
<protein>
    <submittedName>
        <fullName evidence="2">ParM/StbA family protein</fullName>
    </submittedName>
</protein>
<proteinExistence type="predicted"/>
<evidence type="ECO:0000259" key="1">
    <source>
        <dbReference type="Pfam" id="PF17989"/>
    </source>
</evidence>
<dbReference type="Gene3D" id="3.30.420.40">
    <property type="match status" value="2"/>
</dbReference>
<dbReference type="Proteomes" id="UP001519921">
    <property type="component" value="Unassembled WGS sequence"/>
</dbReference>
<dbReference type="SUPFAM" id="SSF53067">
    <property type="entry name" value="Actin-like ATPase domain"/>
    <property type="match status" value="2"/>
</dbReference>
<evidence type="ECO:0000313" key="3">
    <source>
        <dbReference type="Proteomes" id="UP001519921"/>
    </source>
</evidence>
<dbReference type="InterPro" id="IPR040607">
    <property type="entry name" value="ALP_N"/>
</dbReference>
<dbReference type="EMBL" id="JAHXPT010000021">
    <property type="protein sequence ID" value="MBW6411837.1"/>
    <property type="molecule type" value="Genomic_DNA"/>
</dbReference>
<dbReference type="RefSeq" id="WP_219781302.1">
    <property type="nucleotide sequence ID" value="NZ_JAHXPT010000021.1"/>
</dbReference>
<feature type="domain" description="Actin-like protein N-terminal" evidence="1">
    <location>
        <begin position="6"/>
        <end position="115"/>
    </location>
</feature>
<evidence type="ECO:0000313" key="2">
    <source>
        <dbReference type="EMBL" id="MBW6411837.1"/>
    </source>
</evidence>
<sequence>MIMILGVDVGNYYTKTSTGISFISKVSSIPGILANDPVTIGSKTMYLGEGECDTEYRKAYKESYLYLLLGAILKSTTEKENKIVVGLPLSQYKADKGYLINRILQSKIVKDIEVQPEGAVSVPVDYTGIVVDIGGGTTDICLVVKEGRKRKIVQPYSLPKGILNLESEFINCINAEYGLDLLPVDADRIIKNGLYIYGERQKFSMDIYKEFVESIVRRIQVDYSLKTNNITLVGGGANKLYRAFKKRIPQTQISNNCFYANANAYAAIGRRIWGE</sequence>
<accession>A0ABS7AT93</accession>